<dbReference type="PROSITE" id="PS51257">
    <property type="entry name" value="PROKAR_LIPOPROTEIN"/>
    <property type="match status" value="1"/>
</dbReference>
<gene>
    <name evidence="1" type="ORF">ACFSX9_03915</name>
</gene>
<accession>A0ABW5Z6D4</accession>
<sequence length="243" mass="28331">MKKKLVIILSFLIFSCKKDTEITHSKSNFQEIEITHSKSNFQEIEALISDTIERFTDSINFGIKTKNKIDIFHIEESQNTFVKIYLYEKNNSKWKIKDSLKVEGDKVNILNTEISDFNNDKLNDIIFTSGTSARGGNNVQTLILYKKDTKKLNWIKNSDYFPNLMYNEKLDCIDSFILTGGNTTCFLKIKNDSLFHFASVDQRDNKISVEILDENGKWKKTQSVEDNSEDFKRFIDFSPIEER</sequence>
<dbReference type="EMBL" id="JBHUOL010000007">
    <property type="protein sequence ID" value="MFD2907876.1"/>
    <property type="molecule type" value="Genomic_DNA"/>
</dbReference>
<name>A0ABW5Z6D4_9FLAO</name>
<comment type="caution">
    <text evidence="1">The sequence shown here is derived from an EMBL/GenBank/DDBJ whole genome shotgun (WGS) entry which is preliminary data.</text>
</comment>
<evidence type="ECO:0000313" key="1">
    <source>
        <dbReference type="EMBL" id="MFD2907876.1"/>
    </source>
</evidence>
<reference evidence="2" key="1">
    <citation type="journal article" date="2019" name="Int. J. Syst. Evol. Microbiol.">
        <title>The Global Catalogue of Microorganisms (GCM) 10K type strain sequencing project: providing services to taxonomists for standard genome sequencing and annotation.</title>
        <authorList>
            <consortium name="The Broad Institute Genomics Platform"/>
            <consortium name="The Broad Institute Genome Sequencing Center for Infectious Disease"/>
            <person name="Wu L."/>
            <person name="Ma J."/>
        </authorList>
    </citation>
    <scope>NUCLEOTIDE SEQUENCE [LARGE SCALE GENOMIC DNA]</scope>
    <source>
        <strain evidence="2">KCTC 52644</strain>
    </source>
</reference>
<evidence type="ECO:0008006" key="3">
    <source>
        <dbReference type="Google" id="ProtNLM"/>
    </source>
</evidence>
<evidence type="ECO:0000313" key="2">
    <source>
        <dbReference type="Proteomes" id="UP001597549"/>
    </source>
</evidence>
<protein>
    <recommendedName>
        <fullName evidence="3">Lipoprotein</fullName>
    </recommendedName>
</protein>
<keyword evidence="2" id="KW-1185">Reference proteome</keyword>
<organism evidence="1 2">
    <name type="scientific">Flavobacterium ardleyense</name>
    <dbReference type="NCBI Taxonomy" id="2038737"/>
    <lineage>
        <taxon>Bacteria</taxon>
        <taxon>Pseudomonadati</taxon>
        <taxon>Bacteroidota</taxon>
        <taxon>Flavobacteriia</taxon>
        <taxon>Flavobacteriales</taxon>
        <taxon>Flavobacteriaceae</taxon>
        <taxon>Flavobacterium</taxon>
    </lineage>
</organism>
<dbReference type="Proteomes" id="UP001597549">
    <property type="component" value="Unassembled WGS sequence"/>
</dbReference>
<proteinExistence type="predicted"/>
<dbReference type="RefSeq" id="WP_379804679.1">
    <property type="nucleotide sequence ID" value="NZ_JBHUOL010000007.1"/>
</dbReference>